<organism evidence="4 5">
    <name type="scientific">Ladona fulva</name>
    <name type="common">Scarce chaser dragonfly</name>
    <name type="synonym">Libellula fulva</name>
    <dbReference type="NCBI Taxonomy" id="123851"/>
    <lineage>
        <taxon>Eukaryota</taxon>
        <taxon>Metazoa</taxon>
        <taxon>Ecdysozoa</taxon>
        <taxon>Arthropoda</taxon>
        <taxon>Hexapoda</taxon>
        <taxon>Insecta</taxon>
        <taxon>Pterygota</taxon>
        <taxon>Palaeoptera</taxon>
        <taxon>Odonata</taxon>
        <taxon>Epiprocta</taxon>
        <taxon>Anisoptera</taxon>
        <taxon>Libelluloidea</taxon>
        <taxon>Libellulidae</taxon>
        <taxon>Ladona</taxon>
    </lineage>
</organism>
<dbReference type="InterPro" id="IPR029071">
    <property type="entry name" value="Ubiquitin-like_domsf"/>
</dbReference>
<dbReference type="SUPFAM" id="SSF48350">
    <property type="entry name" value="GTPase activation domain, GAP"/>
    <property type="match status" value="1"/>
</dbReference>
<proteinExistence type="predicted"/>
<gene>
    <name evidence="4" type="ORF">J437_LFUL009483</name>
</gene>
<dbReference type="InterPro" id="IPR000198">
    <property type="entry name" value="RhoGAP_dom"/>
</dbReference>
<feature type="region of interest" description="Disordered" evidence="2">
    <location>
        <begin position="303"/>
        <end position="324"/>
    </location>
</feature>
<reference evidence="4" key="1">
    <citation type="submission" date="2013-04" db="EMBL/GenBank/DDBJ databases">
        <authorList>
            <person name="Qu J."/>
            <person name="Murali S.C."/>
            <person name="Bandaranaike D."/>
            <person name="Bellair M."/>
            <person name="Blankenburg K."/>
            <person name="Chao H."/>
            <person name="Dinh H."/>
            <person name="Doddapaneni H."/>
            <person name="Downs B."/>
            <person name="Dugan-Rocha S."/>
            <person name="Elkadiri S."/>
            <person name="Gnanaolivu R.D."/>
            <person name="Hernandez B."/>
            <person name="Javaid M."/>
            <person name="Jayaseelan J.C."/>
            <person name="Lee S."/>
            <person name="Li M."/>
            <person name="Ming W."/>
            <person name="Munidasa M."/>
            <person name="Muniz J."/>
            <person name="Nguyen L."/>
            <person name="Ongeri F."/>
            <person name="Osuji N."/>
            <person name="Pu L.-L."/>
            <person name="Puazo M."/>
            <person name="Qu C."/>
            <person name="Quiroz J."/>
            <person name="Raj R."/>
            <person name="Weissenberger G."/>
            <person name="Xin Y."/>
            <person name="Zou X."/>
            <person name="Han Y."/>
            <person name="Richards S."/>
            <person name="Worley K."/>
            <person name="Muzny D."/>
            <person name="Gibbs R."/>
        </authorList>
    </citation>
    <scope>NUCLEOTIDE SEQUENCE</scope>
    <source>
        <strain evidence="4">Sampled in the wild</strain>
    </source>
</reference>
<dbReference type="GO" id="GO:0005096">
    <property type="term" value="F:GTPase activator activity"/>
    <property type="evidence" value="ECO:0007669"/>
    <property type="project" value="UniProtKB-KW"/>
</dbReference>
<evidence type="ECO:0000256" key="1">
    <source>
        <dbReference type="ARBA" id="ARBA00022468"/>
    </source>
</evidence>
<sequence length="575" mass="64635">MCFPSHAVMDFSRAGSAHIKEGISGKWCQGWLLLYQRTLFYFASGMSNSKEANLQHARCISLTKEEDGGGSSILVDTQGGCAIYIRPISFESGSFFHSASIKFLGSKNTVSAWKSALKSAAVESGPQIAEQQLTVDNIPVIVDKCINFIYAHGGMSEGIYRRSGSNNAVTRLLTAFKRDAWDVQLIRRDFTEYDVASVLKRFFRDLPEPLLTATLHDEFCEVAAHLSYVHGQRERNLMPVENLAAIWGPTLMHVEGNDTLGWSRRESEVVMDLVSLFSSIFDVSPEEEEREKQMQEVLERYHRAASGSPSTSMPASPNSSVRASPDTTIAFPGGRMPPSGDLKIWVHILPSVPTTDKGNNCIHITLSPQKLAWQVAMELCQKLGLDKKKEWGLEEHVLGGALIRPLHPTERVLDAVLRWGYWDEMDRRDNFIALGPATLYTDVAPLIMSKTPPTVNGKLRFADTRAKSFKTFTFEFSQAKLSYYKDERGSNKIADWKVEDILWYLGHEPKRNPQTRWSITFINRHKKVSRSKEAPFFGNTIAGTSSEEKLRWATALLLGEHPDGLSYYPRTDLMQ</sequence>
<feature type="domain" description="Rho-GAP" evidence="3">
    <location>
        <begin position="131"/>
        <end position="373"/>
    </location>
</feature>
<name>A0A8K0JZD1_LADFU</name>
<feature type="compositionally biased region" description="Polar residues" evidence="2">
    <location>
        <begin position="307"/>
        <end position="324"/>
    </location>
</feature>
<dbReference type="GO" id="GO:0005547">
    <property type="term" value="F:phosphatidylinositol-3,4,5-trisphosphate binding"/>
    <property type="evidence" value="ECO:0007669"/>
    <property type="project" value="TreeGrafter"/>
</dbReference>
<dbReference type="PROSITE" id="PS50238">
    <property type="entry name" value="RHOGAP"/>
    <property type="match status" value="1"/>
</dbReference>
<reference evidence="4" key="2">
    <citation type="submission" date="2017-10" db="EMBL/GenBank/DDBJ databases">
        <title>Ladona fulva Genome sequencing and assembly.</title>
        <authorList>
            <person name="Murali S."/>
            <person name="Richards S."/>
            <person name="Bandaranaike D."/>
            <person name="Bellair M."/>
            <person name="Blankenburg K."/>
            <person name="Chao H."/>
            <person name="Dinh H."/>
            <person name="Doddapaneni H."/>
            <person name="Dugan-Rocha S."/>
            <person name="Elkadiri S."/>
            <person name="Gnanaolivu R."/>
            <person name="Hernandez B."/>
            <person name="Skinner E."/>
            <person name="Javaid M."/>
            <person name="Lee S."/>
            <person name="Li M."/>
            <person name="Ming W."/>
            <person name="Munidasa M."/>
            <person name="Muniz J."/>
            <person name="Nguyen L."/>
            <person name="Hughes D."/>
            <person name="Osuji N."/>
            <person name="Pu L.-L."/>
            <person name="Puazo M."/>
            <person name="Qu C."/>
            <person name="Quiroz J."/>
            <person name="Raj R."/>
            <person name="Weissenberger G."/>
            <person name="Xin Y."/>
            <person name="Zou X."/>
            <person name="Han Y."/>
            <person name="Worley K."/>
            <person name="Muzny D."/>
            <person name="Gibbs R."/>
        </authorList>
    </citation>
    <scope>NUCLEOTIDE SEQUENCE</scope>
    <source>
        <strain evidence="4">Sampled in the wild</strain>
    </source>
</reference>
<evidence type="ECO:0000259" key="3">
    <source>
        <dbReference type="PROSITE" id="PS50238"/>
    </source>
</evidence>
<dbReference type="SMART" id="SM00324">
    <property type="entry name" value="RhoGAP"/>
    <property type="match status" value="1"/>
</dbReference>
<dbReference type="Pfam" id="PF00620">
    <property type="entry name" value="RhoGAP"/>
    <property type="match status" value="1"/>
</dbReference>
<keyword evidence="5" id="KW-1185">Reference proteome</keyword>
<dbReference type="SUPFAM" id="SSF54236">
    <property type="entry name" value="Ubiquitin-like"/>
    <property type="match status" value="1"/>
</dbReference>
<dbReference type="OrthoDB" id="29546at2759"/>
<dbReference type="InterPro" id="IPR008936">
    <property type="entry name" value="Rho_GTPase_activation_prot"/>
</dbReference>
<dbReference type="InterPro" id="IPR052227">
    <property type="entry name" value="Arf-Rho-GAP_ANK-PH_domain"/>
</dbReference>
<dbReference type="Proteomes" id="UP000792457">
    <property type="component" value="Unassembled WGS sequence"/>
</dbReference>
<comment type="caution">
    <text evidence="4">The sequence shown here is derived from an EMBL/GenBank/DDBJ whole genome shotgun (WGS) entry which is preliminary data.</text>
</comment>
<dbReference type="InterPro" id="IPR000159">
    <property type="entry name" value="RA_dom"/>
</dbReference>
<dbReference type="AlphaFoldDB" id="A0A8K0JZD1"/>
<dbReference type="Gene3D" id="3.10.20.90">
    <property type="entry name" value="Phosphatidylinositol 3-kinase Catalytic Subunit, Chain A, domain 1"/>
    <property type="match status" value="1"/>
</dbReference>
<dbReference type="PANTHER" id="PTHR45899">
    <property type="entry name" value="RHO GTPASE ACTIVATING PROTEIN AT 15B, ISOFORM C"/>
    <property type="match status" value="1"/>
</dbReference>
<protein>
    <recommendedName>
        <fullName evidence="3">Rho-GAP domain-containing protein</fullName>
    </recommendedName>
</protein>
<evidence type="ECO:0000256" key="2">
    <source>
        <dbReference type="SAM" id="MobiDB-lite"/>
    </source>
</evidence>
<keyword evidence="1" id="KW-0343">GTPase activation</keyword>
<dbReference type="Gene3D" id="2.30.29.30">
    <property type="entry name" value="Pleckstrin-homology domain (PH domain)/Phosphotyrosine-binding domain (PTB)"/>
    <property type="match status" value="1"/>
</dbReference>
<accession>A0A8K0JZD1</accession>
<dbReference type="InterPro" id="IPR011993">
    <property type="entry name" value="PH-like_dom_sf"/>
</dbReference>
<dbReference type="GO" id="GO:0071944">
    <property type="term" value="C:cell periphery"/>
    <property type="evidence" value="ECO:0007669"/>
    <property type="project" value="UniProtKB-ARBA"/>
</dbReference>
<evidence type="ECO:0000313" key="5">
    <source>
        <dbReference type="Proteomes" id="UP000792457"/>
    </source>
</evidence>
<dbReference type="PANTHER" id="PTHR45899:SF2">
    <property type="entry name" value="RHO GTPASE ACTIVATING PROTEIN AT 15B, ISOFORM C"/>
    <property type="match status" value="1"/>
</dbReference>
<dbReference type="Gene3D" id="1.10.555.10">
    <property type="entry name" value="Rho GTPase activation protein"/>
    <property type="match status" value="2"/>
</dbReference>
<dbReference type="GO" id="GO:0007165">
    <property type="term" value="P:signal transduction"/>
    <property type="evidence" value="ECO:0007669"/>
    <property type="project" value="InterPro"/>
</dbReference>
<dbReference type="GO" id="GO:0005737">
    <property type="term" value="C:cytoplasm"/>
    <property type="evidence" value="ECO:0007669"/>
    <property type="project" value="TreeGrafter"/>
</dbReference>
<dbReference type="EMBL" id="KZ308239">
    <property type="protein sequence ID" value="KAG8225490.1"/>
    <property type="molecule type" value="Genomic_DNA"/>
</dbReference>
<evidence type="ECO:0000313" key="4">
    <source>
        <dbReference type="EMBL" id="KAG8225490.1"/>
    </source>
</evidence>
<dbReference type="Pfam" id="PF00788">
    <property type="entry name" value="RA"/>
    <property type="match status" value="1"/>
</dbReference>